<reference evidence="1 2" key="1">
    <citation type="submission" date="2018-06" db="EMBL/GenBank/DDBJ databases">
        <title>Chryseolinea flavus sp. nov., a member of the phylum Bacteroidetes isolated from soil.</title>
        <authorList>
            <person name="Li Y."/>
            <person name="Wang J."/>
        </authorList>
    </citation>
    <scope>NUCLEOTIDE SEQUENCE [LARGE SCALE GENOMIC DNA]</scope>
    <source>
        <strain evidence="1 2">SDU1-6</strain>
    </source>
</reference>
<proteinExistence type="predicted"/>
<dbReference type="Gene3D" id="2.60.40.10">
    <property type="entry name" value="Immunoglobulins"/>
    <property type="match status" value="2"/>
</dbReference>
<gene>
    <name evidence="1" type="ORF">DQQ10_08430</name>
</gene>
<dbReference type="Proteomes" id="UP000251889">
    <property type="component" value="Unassembled WGS sequence"/>
</dbReference>
<sequence length="987" mass="110882">MLMKASLYFQKLLRQLSLLLLFLCSLPFGVFATHMRAGNILLEKVIPNDCSDRRYKIRIIAYIDTESTVPFGGSTSDVLAIYGRSHEAFMIQVPEIKSTNGDGTQFFEIIDADRHIARVEFVYFHEFPGNDVYTITFTEINRNAGILNMSRSVDTPFFIETKITLDSYLGCSTPALIEVPPVDRACSGIMWTHTPGAVDLKDSISYELQIPKSGPLTLVGNYASPERSQFYSSIDYSKANEKRDGFPTFVMDPRSGLITWDAPGNTGEYNIAFHIIEWRKVDNVWYRMGYVRRDMQIIVEDGCDHNRPDLEVPPDTCVVAGTLLKETIWYWDQFLEPPKLPGILNPINIKAYSPVFLRGATTIPHHQNEDYLPGKVKPGYPMEFTWQTECDDVHDQPFYVNFKVTDQGDPQLATFKTWRIRVIGPPPRFNDRTLNVSTRTATLKWDPYVCQNAETMQVWRRVDSVGYTGSVCETGMPPGLGYELIGTVPINQSAYVDNNSGKGLAPGAQYCYRLVAIFPSSSGGGESIVSSDTCLAPFVTKDPIMTKVSIRKTDLEDGIIDVQWHKPLDTTVPQPYKYEVYRSEGFTRGNDSTLVATVDGSMNDVESITDSNLNTEEKVYNYSVTLYKDGNPIGWSPTASTVRLTNESELGKINLFWSATVPWSNSISDDGAGTYMHKIYRGVEGATDDELVEIATIDPTAAGLFFSDNGPFEANKDYCYRVETFGSYGNDDLPTPLPNFSQMICTEPGDSIPPCVPELTVELAPCEALIESGQLCNANNVTNTITWEKPTSEDCDDIRKYHIWVSNTKGGTYTKRYTVPATTTTFSEDTPTFARCYRIQAEDDSKNLSELSNEVCNDNCPMYVLPNVFTPNGDELNDVFSAFNIRNLCNEDDCSDVPLKLRRDCARFVEDVKFTVFNRWGQQVYTYQSDTGPENTIYIDWDGKDNSGKMVEPGVYYYAAEVKFVTADPAASLKVYKSWVQVIYNAN</sequence>
<evidence type="ECO:0008006" key="3">
    <source>
        <dbReference type="Google" id="ProtNLM"/>
    </source>
</evidence>
<dbReference type="Pfam" id="PF13585">
    <property type="entry name" value="CHU_C"/>
    <property type="match status" value="1"/>
</dbReference>
<evidence type="ECO:0000313" key="2">
    <source>
        <dbReference type="Proteomes" id="UP000251889"/>
    </source>
</evidence>
<comment type="caution">
    <text evidence="1">The sequence shown here is derived from an EMBL/GenBank/DDBJ whole genome shotgun (WGS) entry which is preliminary data.</text>
</comment>
<evidence type="ECO:0000313" key="1">
    <source>
        <dbReference type="EMBL" id="RAW01670.1"/>
    </source>
</evidence>
<dbReference type="EMBL" id="QMFY01000003">
    <property type="protein sequence ID" value="RAW01670.1"/>
    <property type="molecule type" value="Genomic_DNA"/>
</dbReference>
<accession>A0A364Y3Z3</accession>
<dbReference type="AlphaFoldDB" id="A0A364Y3Z3"/>
<organism evidence="1 2">
    <name type="scientific">Pseudochryseolinea flava</name>
    <dbReference type="NCBI Taxonomy" id="2059302"/>
    <lineage>
        <taxon>Bacteria</taxon>
        <taxon>Pseudomonadati</taxon>
        <taxon>Bacteroidota</taxon>
        <taxon>Cytophagia</taxon>
        <taxon>Cytophagales</taxon>
        <taxon>Fulvivirgaceae</taxon>
        <taxon>Pseudochryseolinea</taxon>
    </lineage>
</organism>
<dbReference type="Gene3D" id="2.60.40.4070">
    <property type="match status" value="1"/>
</dbReference>
<keyword evidence="2" id="KW-1185">Reference proteome</keyword>
<protein>
    <recommendedName>
        <fullName evidence="3">Gliding motility-associated C-terminal domain-containing protein</fullName>
    </recommendedName>
</protein>
<dbReference type="OrthoDB" id="1123245at2"/>
<name>A0A364Y3Z3_9BACT</name>
<dbReference type="InterPro" id="IPR013783">
    <property type="entry name" value="Ig-like_fold"/>
</dbReference>